<name>A0A1J7BZI0_FLAJO</name>
<dbReference type="RefSeq" id="WP_071635036.1">
    <property type="nucleotide sequence ID" value="NZ_MLFK01000001.1"/>
</dbReference>
<dbReference type="EMBL" id="MLFK01000001">
    <property type="protein sequence ID" value="OIV44039.1"/>
    <property type="molecule type" value="Genomic_DNA"/>
</dbReference>
<proteinExistence type="predicted"/>
<feature type="chain" id="PRO_5009643918" description="Lipoprotein" evidence="1">
    <location>
        <begin position="26"/>
        <end position="128"/>
    </location>
</feature>
<dbReference type="AlphaFoldDB" id="A0A1J7BZI0"/>
<evidence type="ECO:0008006" key="4">
    <source>
        <dbReference type="Google" id="ProtNLM"/>
    </source>
</evidence>
<keyword evidence="3" id="KW-1185">Reference proteome</keyword>
<dbReference type="PROSITE" id="PS51257">
    <property type="entry name" value="PROKAR_LIPOPROTEIN"/>
    <property type="match status" value="1"/>
</dbReference>
<protein>
    <recommendedName>
        <fullName evidence="4">Lipoprotein</fullName>
    </recommendedName>
</protein>
<dbReference type="Proteomes" id="UP000182826">
    <property type="component" value="Unassembled WGS sequence"/>
</dbReference>
<gene>
    <name evidence="2" type="ORF">BKM63_02250</name>
</gene>
<sequence>MTKKWYILFFIAAVGFFLMSNSTYACGKAVEKTSSEKKISSKKESTDSCQEGCCESEHNSKKDQHGCNGKCDHSSCTTSILQFSLITANEFDFNNNVFNFSPEKSISYYKTARLCDGFASIWLIPKIK</sequence>
<comment type="caution">
    <text evidence="2">The sequence shown here is derived from an EMBL/GenBank/DDBJ whole genome shotgun (WGS) entry which is preliminary data.</text>
</comment>
<evidence type="ECO:0000313" key="2">
    <source>
        <dbReference type="EMBL" id="OIV44039.1"/>
    </source>
</evidence>
<evidence type="ECO:0000256" key="1">
    <source>
        <dbReference type="SAM" id="SignalP"/>
    </source>
</evidence>
<reference evidence="2 3" key="1">
    <citation type="submission" date="2016-10" db="EMBL/GenBank/DDBJ databases">
        <title>Draft Genome Sequence of Rhizobacteria Flavobacterium johnsoniae CI04.</title>
        <authorList>
            <person name="Bravo J.I."/>
            <person name="Lozano G.L."/>
            <person name="Handelsman J."/>
        </authorList>
    </citation>
    <scope>NUCLEOTIDE SEQUENCE [LARGE SCALE GENOMIC DNA]</scope>
    <source>
        <strain evidence="2 3">CI04</strain>
    </source>
</reference>
<keyword evidence="1" id="KW-0732">Signal</keyword>
<organism evidence="2 3">
    <name type="scientific">Flavobacterium johnsoniae</name>
    <name type="common">Cytophaga johnsonae</name>
    <dbReference type="NCBI Taxonomy" id="986"/>
    <lineage>
        <taxon>Bacteria</taxon>
        <taxon>Pseudomonadati</taxon>
        <taxon>Bacteroidota</taxon>
        <taxon>Flavobacteriia</taxon>
        <taxon>Flavobacteriales</taxon>
        <taxon>Flavobacteriaceae</taxon>
        <taxon>Flavobacterium</taxon>
    </lineage>
</organism>
<evidence type="ECO:0000313" key="3">
    <source>
        <dbReference type="Proteomes" id="UP000182826"/>
    </source>
</evidence>
<feature type="signal peptide" evidence="1">
    <location>
        <begin position="1"/>
        <end position="25"/>
    </location>
</feature>
<accession>A0A1J7BZI0</accession>